<organism evidence="1 2">
    <name type="scientific">Lactococcus termiticola</name>
    <dbReference type="NCBI Taxonomy" id="2169526"/>
    <lineage>
        <taxon>Bacteria</taxon>
        <taxon>Bacillati</taxon>
        <taxon>Bacillota</taxon>
        <taxon>Bacilli</taxon>
        <taxon>Lactobacillales</taxon>
        <taxon>Streptococcaceae</taxon>
        <taxon>Lactococcus</taxon>
    </lineage>
</organism>
<dbReference type="RefSeq" id="WP_109245319.1">
    <property type="nucleotide sequence ID" value="NZ_BFFO01000002.1"/>
</dbReference>
<proteinExistence type="predicted"/>
<comment type="caution">
    <text evidence="1">The sequence shown here is derived from an EMBL/GenBank/DDBJ whole genome shotgun (WGS) entry which is preliminary data.</text>
</comment>
<dbReference type="InterPro" id="IPR003749">
    <property type="entry name" value="ThiS/MoaD-like"/>
</dbReference>
<reference evidence="1 2" key="1">
    <citation type="journal article" date="2018" name="Genome Announc.">
        <title>Draft Genome Sequence of Lactococcus sp. Strain NtB2 (JCM 32569), Isolated from the Gut of the Higher Termite Nasutitermes takasagoensis.</title>
        <authorList>
            <person name="Noda S."/>
            <person name="Aihara C."/>
            <person name="Yuki M."/>
            <person name="Ohkuma M."/>
        </authorList>
    </citation>
    <scope>NUCLEOTIDE SEQUENCE [LARGE SCALE GENOMIC DNA]</scope>
    <source>
        <strain evidence="1 2">NtB2</strain>
    </source>
</reference>
<dbReference type="EMBL" id="BFFO01000002">
    <property type="protein sequence ID" value="GBG96334.1"/>
    <property type="molecule type" value="Genomic_DNA"/>
</dbReference>
<evidence type="ECO:0000313" key="2">
    <source>
        <dbReference type="Proteomes" id="UP000245021"/>
    </source>
</evidence>
<dbReference type="Pfam" id="PF02597">
    <property type="entry name" value="ThiS"/>
    <property type="match status" value="1"/>
</dbReference>
<gene>
    <name evidence="1" type="primary">moaD</name>
    <name evidence="1" type="ORF">NtB2_00445</name>
</gene>
<keyword evidence="2" id="KW-1185">Reference proteome</keyword>
<dbReference type="OrthoDB" id="598356at2"/>
<evidence type="ECO:0000313" key="1">
    <source>
        <dbReference type="EMBL" id="GBG96334.1"/>
    </source>
</evidence>
<accession>A0A2R5HE33</accession>
<dbReference type="Gene3D" id="3.10.20.30">
    <property type="match status" value="1"/>
</dbReference>
<dbReference type="AlphaFoldDB" id="A0A2R5HE33"/>
<dbReference type="SUPFAM" id="SSF54285">
    <property type="entry name" value="MoaD/ThiS"/>
    <property type="match status" value="1"/>
</dbReference>
<dbReference type="CDD" id="cd00754">
    <property type="entry name" value="Ubl_MoaD"/>
    <property type="match status" value="1"/>
</dbReference>
<sequence length="80" mass="8981">MGEIILFGELGEFLGNRIQIELPESFDKQDILELLTKGYPNQAQDIAKCNVAVNQTYIYDEQIKREDAREIAIIPPVSGG</sequence>
<name>A0A2R5HE33_9LACT</name>
<dbReference type="InterPro" id="IPR016155">
    <property type="entry name" value="Mopterin_synth/thiamin_S_b"/>
</dbReference>
<dbReference type="InterPro" id="IPR012675">
    <property type="entry name" value="Beta-grasp_dom_sf"/>
</dbReference>
<dbReference type="Proteomes" id="UP000245021">
    <property type="component" value="Unassembled WGS sequence"/>
</dbReference>
<protein>
    <submittedName>
        <fullName evidence="1">Molybdenum cofactor biosynthesis protein D</fullName>
    </submittedName>
</protein>